<dbReference type="GO" id="GO:0009378">
    <property type="term" value="F:four-way junction helicase activity"/>
    <property type="evidence" value="ECO:0007669"/>
    <property type="project" value="TreeGrafter"/>
</dbReference>
<keyword evidence="8" id="KW-0175">Coiled coil</keyword>
<dbReference type="GO" id="GO:0003677">
    <property type="term" value="F:DNA binding"/>
    <property type="evidence" value="ECO:0007669"/>
    <property type="project" value="UniProtKB-KW"/>
</dbReference>
<dbReference type="GO" id="GO:0005524">
    <property type="term" value="F:ATP binding"/>
    <property type="evidence" value="ECO:0007669"/>
    <property type="project" value="UniProtKB-KW"/>
</dbReference>
<dbReference type="EC" id="5.6.2.4" evidence="7"/>
<keyword evidence="12" id="KW-1185">Reference proteome</keyword>
<keyword evidence="3" id="KW-0067">ATP-binding</keyword>
<evidence type="ECO:0000313" key="12">
    <source>
        <dbReference type="Proteomes" id="UP000324748"/>
    </source>
</evidence>
<dbReference type="SMART" id="SM00490">
    <property type="entry name" value="HELICc"/>
    <property type="match status" value="1"/>
</dbReference>
<evidence type="ECO:0000256" key="5">
    <source>
        <dbReference type="ARBA" id="ARBA00023235"/>
    </source>
</evidence>
<feature type="domain" description="Helicase C-terminal" evidence="10">
    <location>
        <begin position="291"/>
        <end position="441"/>
    </location>
</feature>
<dbReference type="SUPFAM" id="SSF52540">
    <property type="entry name" value="P-loop containing nucleoside triphosphate hydrolases"/>
    <property type="match status" value="1"/>
</dbReference>
<keyword evidence="5" id="KW-0413">Isomerase</keyword>
<evidence type="ECO:0000256" key="7">
    <source>
        <dbReference type="ARBA" id="ARBA00034808"/>
    </source>
</evidence>
<dbReference type="GO" id="GO:0005694">
    <property type="term" value="C:chromosome"/>
    <property type="evidence" value="ECO:0007669"/>
    <property type="project" value="TreeGrafter"/>
</dbReference>
<dbReference type="GO" id="GO:0000724">
    <property type="term" value="P:double-strand break repair via homologous recombination"/>
    <property type="evidence" value="ECO:0007669"/>
    <property type="project" value="TreeGrafter"/>
</dbReference>
<comment type="caution">
    <text evidence="11">The sequence shown here is derived from an EMBL/GenBank/DDBJ whole genome shotgun (WGS) entry which is preliminary data.</text>
</comment>
<evidence type="ECO:0000256" key="8">
    <source>
        <dbReference type="SAM" id="Coils"/>
    </source>
</evidence>
<evidence type="ECO:0000313" key="11">
    <source>
        <dbReference type="EMBL" id="KAA1089736.1"/>
    </source>
</evidence>
<protein>
    <recommendedName>
        <fullName evidence="7">DNA 3'-5' helicase</fullName>
        <ecNumber evidence="7">5.6.2.4</ecNumber>
    </recommendedName>
</protein>
<reference evidence="11 12" key="1">
    <citation type="submission" date="2019-05" db="EMBL/GenBank/DDBJ databases">
        <title>Emergence of the Ug99 lineage of the wheat stem rust pathogen through somatic hybridization.</title>
        <authorList>
            <person name="Li F."/>
            <person name="Upadhyaya N.M."/>
            <person name="Sperschneider J."/>
            <person name="Matny O."/>
            <person name="Nguyen-Phuc H."/>
            <person name="Mago R."/>
            <person name="Raley C."/>
            <person name="Miller M.E."/>
            <person name="Silverstein K.A.T."/>
            <person name="Henningsen E."/>
            <person name="Hirsch C.D."/>
            <person name="Visser B."/>
            <person name="Pretorius Z.A."/>
            <person name="Steffenson B.J."/>
            <person name="Schwessinger B."/>
            <person name="Dodds P.N."/>
            <person name="Figueroa M."/>
        </authorList>
    </citation>
    <scope>NUCLEOTIDE SEQUENCE [LARGE SCALE GENOMIC DNA]</scope>
    <source>
        <strain evidence="11">21-0</strain>
    </source>
</reference>
<keyword evidence="11" id="KW-0378">Hydrolase</keyword>
<dbReference type="InterPro" id="IPR001650">
    <property type="entry name" value="Helicase_C-like"/>
</dbReference>
<dbReference type="Pfam" id="PF00270">
    <property type="entry name" value="DEAD"/>
    <property type="match status" value="1"/>
</dbReference>
<dbReference type="Pfam" id="PF00271">
    <property type="entry name" value="Helicase_C"/>
    <property type="match status" value="1"/>
</dbReference>
<dbReference type="Gene3D" id="3.40.50.300">
    <property type="entry name" value="P-loop containing nucleotide triphosphate hydrolases"/>
    <property type="match status" value="2"/>
</dbReference>
<dbReference type="PROSITE" id="PS51194">
    <property type="entry name" value="HELICASE_CTER"/>
    <property type="match status" value="1"/>
</dbReference>
<dbReference type="SMART" id="SM00487">
    <property type="entry name" value="DEXDc"/>
    <property type="match status" value="1"/>
</dbReference>
<dbReference type="Proteomes" id="UP000324748">
    <property type="component" value="Unassembled WGS sequence"/>
</dbReference>
<dbReference type="GO" id="GO:0043138">
    <property type="term" value="F:3'-5' DNA helicase activity"/>
    <property type="evidence" value="ECO:0007669"/>
    <property type="project" value="UniProtKB-EC"/>
</dbReference>
<dbReference type="GO" id="GO:0005737">
    <property type="term" value="C:cytoplasm"/>
    <property type="evidence" value="ECO:0007669"/>
    <property type="project" value="TreeGrafter"/>
</dbReference>
<dbReference type="OrthoDB" id="5952536at2759"/>
<keyword evidence="2" id="KW-0547">Nucleotide-binding</keyword>
<dbReference type="PANTHER" id="PTHR13710:SF105">
    <property type="entry name" value="ATP-DEPENDENT DNA HELICASE Q1"/>
    <property type="match status" value="1"/>
</dbReference>
<comment type="similarity">
    <text evidence="1">Belongs to the helicase family. RecQ subfamily.</text>
</comment>
<accession>A0A5B0NMG5</accession>
<evidence type="ECO:0000256" key="4">
    <source>
        <dbReference type="ARBA" id="ARBA00023125"/>
    </source>
</evidence>
<proteinExistence type="inferred from homology"/>
<dbReference type="InterPro" id="IPR014001">
    <property type="entry name" value="Helicase_ATP-bd"/>
</dbReference>
<name>A0A5B0NMG5_PUCGR</name>
<evidence type="ECO:0000256" key="3">
    <source>
        <dbReference type="ARBA" id="ARBA00022840"/>
    </source>
</evidence>
<evidence type="ECO:0000256" key="1">
    <source>
        <dbReference type="ARBA" id="ARBA00005446"/>
    </source>
</evidence>
<dbReference type="PROSITE" id="PS51192">
    <property type="entry name" value="HELICASE_ATP_BIND_1"/>
    <property type="match status" value="1"/>
</dbReference>
<dbReference type="EMBL" id="VSWC01000093">
    <property type="protein sequence ID" value="KAA1089736.1"/>
    <property type="molecule type" value="Genomic_DNA"/>
</dbReference>
<dbReference type="InterPro" id="IPR011545">
    <property type="entry name" value="DEAD/DEAH_box_helicase_dom"/>
</dbReference>
<feature type="coiled-coil region" evidence="8">
    <location>
        <begin position="631"/>
        <end position="694"/>
    </location>
</feature>
<evidence type="ECO:0000256" key="2">
    <source>
        <dbReference type="ARBA" id="ARBA00022741"/>
    </source>
</evidence>
<feature type="domain" description="Helicase ATP-binding" evidence="9">
    <location>
        <begin position="58"/>
        <end position="252"/>
    </location>
</feature>
<evidence type="ECO:0000259" key="9">
    <source>
        <dbReference type="PROSITE" id="PS51192"/>
    </source>
</evidence>
<gene>
    <name evidence="11" type="primary">SGS1_104</name>
    <name evidence="11" type="ORF">PGT21_028404</name>
</gene>
<dbReference type="PANTHER" id="PTHR13710">
    <property type="entry name" value="DNA HELICASE RECQ FAMILY MEMBER"/>
    <property type="match status" value="1"/>
</dbReference>
<comment type="catalytic activity">
    <reaction evidence="6">
        <text>Couples ATP hydrolysis with the unwinding of duplex DNA by translocating in the 3'-5' direction.</text>
        <dbReference type="EC" id="5.6.2.4"/>
    </reaction>
</comment>
<organism evidence="11 12">
    <name type="scientific">Puccinia graminis f. sp. tritici</name>
    <dbReference type="NCBI Taxonomy" id="56615"/>
    <lineage>
        <taxon>Eukaryota</taxon>
        <taxon>Fungi</taxon>
        <taxon>Dikarya</taxon>
        <taxon>Basidiomycota</taxon>
        <taxon>Pucciniomycotina</taxon>
        <taxon>Pucciniomycetes</taxon>
        <taxon>Pucciniales</taxon>
        <taxon>Pucciniaceae</taxon>
        <taxon>Puccinia</taxon>
    </lineage>
</organism>
<sequence length="736" mass="82178">MLRRVPAPAIRDPQGSNVRIAILKKISERNEEGLKAAISASALFHYRQAAKSQQIETVAHLVRGRNTFLLAGTGFGKSRIPEIYHRLLPKRSNGVILVLNPLDALGDNQVLEKVKAGFTAINLTQLTFNEEEANKIVEGVYNFVYLSPEIFMNSKLWDQVYYCPNFQKRLSLVVVDEAHIIYQWGLMESNGSKNKKTLIGKLEDIGIFRPSYGKLGGRLLTRNNKPILLMSATCRPIAIEEIKKSLKMADHNVSIVRAELTRPELHIIRLQTSKSLATCSDLIDLFPCQSDVPDASVVPTLIYTGTRNRTMEVMKALDVARGTPGRSMRPNSNFVRRFHACTGEKDKVKVVQDYADGVFPAISCTMALGMGQNWSRVRRVIQMGRADPSSICQMIGRCGRDGRAGLAIILVEKTRKGGKNCVDDFDQSKTQGHNNRMDALAITPVCLRIAFSIDNMLGYIPLSVEDPSYIAERAREKAAGFDICHCSNCMPNRAEGLIRNINMMNVANMDEFLLKDWPVESIGRPKTTKRKNAGCDANGTQKKLKLSKPLQDLLSLQLTTDFASLFDHIYTKPMLFTASDLFGEKEIQAIIKDFGKLDGISSIRKVIGGQMIPGQLEVLHNSILSFTQGAFLDEENSIQDRANRLKELEEQKEQERAEAQAQEAERKREAAKVAKAIEDRIAEVEAEKQAARKQVEDVWKAEQALHMVKLIQLAGEKAEREGLKSIHRGRYIGGSA</sequence>
<dbReference type="InterPro" id="IPR027417">
    <property type="entry name" value="P-loop_NTPase"/>
</dbReference>
<evidence type="ECO:0000256" key="6">
    <source>
        <dbReference type="ARBA" id="ARBA00034617"/>
    </source>
</evidence>
<keyword evidence="4" id="KW-0238">DNA-binding</keyword>
<evidence type="ECO:0000259" key="10">
    <source>
        <dbReference type="PROSITE" id="PS51194"/>
    </source>
</evidence>
<dbReference type="AlphaFoldDB" id="A0A5B0NMG5"/>
<keyword evidence="11" id="KW-0347">Helicase</keyword>